<evidence type="ECO:0000259" key="8">
    <source>
        <dbReference type="PROSITE" id="PS50234"/>
    </source>
</evidence>
<protein>
    <recommendedName>
        <fullName evidence="11">Protein kinase domain-containing protein</fullName>
    </recommendedName>
</protein>
<evidence type="ECO:0000256" key="6">
    <source>
        <dbReference type="SAM" id="MobiDB-lite"/>
    </source>
</evidence>
<dbReference type="PANTHER" id="PTHR45707">
    <property type="entry name" value="C2 CALCIUM/LIPID-BINDING PLANT PHOSPHORIBOSYLTRANSFERASE FAMILY PROTEIN"/>
    <property type="match status" value="1"/>
</dbReference>
<dbReference type="SUPFAM" id="SSF53300">
    <property type="entry name" value="vWA-like"/>
    <property type="match status" value="1"/>
</dbReference>
<dbReference type="EMBL" id="PQIB02000003">
    <property type="protein sequence ID" value="RLN30367.1"/>
    <property type="molecule type" value="Genomic_DNA"/>
</dbReference>
<organism evidence="9 10">
    <name type="scientific">Panicum miliaceum</name>
    <name type="common">Proso millet</name>
    <name type="synonym">Broomcorn millet</name>
    <dbReference type="NCBI Taxonomy" id="4540"/>
    <lineage>
        <taxon>Eukaryota</taxon>
        <taxon>Viridiplantae</taxon>
        <taxon>Streptophyta</taxon>
        <taxon>Embryophyta</taxon>
        <taxon>Tracheophyta</taxon>
        <taxon>Spermatophyta</taxon>
        <taxon>Magnoliopsida</taxon>
        <taxon>Liliopsida</taxon>
        <taxon>Poales</taxon>
        <taxon>Poaceae</taxon>
        <taxon>PACMAD clade</taxon>
        <taxon>Panicoideae</taxon>
        <taxon>Panicodae</taxon>
        <taxon>Paniceae</taxon>
        <taxon>Panicinae</taxon>
        <taxon>Panicum</taxon>
        <taxon>Panicum sect. Panicum</taxon>
    </lineage>
</organism>
<keyword evidence="10" id="KW-1185">Reference proteome</keyword>
<feature type="binding site" evidence="5">
    <location>
        <position position="63"/>
    </location>
    <ligand>
        <name>ATP</name>
        <dbReference type="ChEBI" id="CHEBI:30616"/>
    </ligand>
</feature>
<dbReference type="InterPro" id="IPR008271">
    <property type="entry name" value="Ser/Thr_kinase_AS"/>
</dbReference>
<dbReference type="Gene3D" id="3.30.200.20">
    <property type="entry name" value="Phosphorylase Kinase, domain 1"/>
    <property type="match status" value="1"/>
</dbReference>
<reference evidence="10" key="1">
    <citation type="journal article" date="2019" name="Nat. Commun.">
        <title>The genome of broomcorn millet.</title>
        <authorList>
            <person name="Zou C."/>
            <person name="Miki D."/>
            <person name="Li D."/>
            <person name="Tang Q."/>
            <person name="Xiao L."/>
            <person name="Rajput S."/>
            <person name="Deng P."/>
            <person name="Jia W."/>
            <person name="Huang R."/>
            <person name="Zhang M."/>
            <person name="Sun Y."/>
            <person name="Hu J."/>
            <person name="Fu X."/>
            <person name="Schnable P.S."/>
            <person name="Li F."/>
            <person name="Zhang H."/>
            <person name="Feng B."/>
            <person name="Zhu X."/>
            <person name="Liu R."/>
            <person name="Schnable J.C."/>
            <person name="Zhu J.-K."/>
            <person name="Zhang H."/>
        </authorList>
    </citation>
    <scope>NUCLEOTIDE SEQUENCE [LARGE SCALE GENOMIC DNA]</scope>
</reference>
<evidence type="ECO:0000313" key="10">
    <source>
        <dbReference type="Proteomes" id="UP000275267"/>
    </source>
</evidence>
<dbReference type="OrthoDB" id="1668230at2759"/>
<dbReference type="InterPro" id="IPR002035">
    <property type="entry name" value="VWF_A"/>
</dbReference>
<keyword evidence="4 5" id="KW-0067">ATP-binding</keyword>
<dbReference type="PROSITE" id="PS00107">
    <property type="entry name" value="PROTEIN_KINASE_ATP"/>
    <property type="match status" value="1"/>
</dbReference>
<evidence type="ECO:0008006" key="11">
    <source>
        <dbReference type="Google" id="ProtNLM"/>
    </source>
</evidence>
<keyword evidence="3" id="KW-0418">Kinase</keyword>
<dbReference type="Pfam" id="PF14624">
    <property type="entry name" value="Vwaint"/>
    <property type="match status" value="1"/>
</dbReference>
<dbReference type="InterPro" id="IPR011009">
    <property type="entry name" value="Kinase-like_dom_sf"/>
</dbReference>
<dbReference type="Pfam" id="PF00092">
    <property type="entry name" value="VWA"/>
    <property type="match status" value="1"/>
</dbReference>
<comment type="caution">
    <text evidence="9">The sequence shown here is derived from an EMBL/GenBank/DDBJ whole genome shotgun (WGS) entry which is preliminary data.</text>
</comment>
<dbReference type="GO" id="GO:0004672">
    <property type="term" value="F:protein kinase activity"/>
    <property type="evidence" value="ECO:0007669"/>
    <property type="project" value="InterPro"/>
</dbReference>
<accession>A0A3L6T198</accession>
<dbReference type="InterPro" id="IPR000719">
    <property type="entry name" value="Prot_kinase_dom"/>
</dbReference>
<keyword evidence="1" id="KW-0808">Transferase</keyword>
<dbReference type="Gene3D" id="1.10.510.10">
    <property type="entry name" value="Transferase(Phosphotransferase) domain 1"/>
    <property type="match status" value="1"/>
</dbReference>
<dbReference type="InterPro" id="IPR036465">
    <property type="entry name" value="vWFA_dom_sf"/>
</dbReference>
<dbReference type="SMART" id="SM00327">
    <property type="entry name" value="VWA"/>
    <property type="match status" value="1"/>
</dbReference>
<evidence type="ECO:0000256" key="2">
    <source>
        <dbReference type="ARBA" id="ARBA00022741"/>
    </source>
</evidence>
<evidence type="ECO:0000256" key="4">
    <source>
        <dbReference type="ARBA" id="ARBA00022840"/>
    </source>
</evidence>
<dbReference type="Pfam" id="PF00069">
    <property type="entry name" value="Pkinase"/>
    <property type="match status" value="1"/>
</dbReference>
<dbReference type="SMART" id="SM00220">
    <property type="entry name" value="S_TKc"/>
    <property type="match status" value="1"/>
</dbReference>
<dbReference type="Proteomes" id="UP000275267">
    <property type="component" value="Unassembled WGS sequence"/>
</dbReference>
<evidence type="ECO:0000313" key="9">
    <source>
        <dbReference type="EMBL" id="RLN30367.1"/>
    </source>
</evidence>
<feature type="domain" description="VWFA" evidence="8">
    <location>
        <begin position="431"/>
        <end position="605"/>
    </location>
</feature>
<dbReference type="InterPro" id="IPR032838">
    <property type="entry name" value="Vwaint_dom"/>
</dbReference>
<dbReference type="PANTHER" id="PTHR45707:SF69">
    <property type="entry name" value="CALCIUM-DEPENDENT LIPID-BINDING (CALB DOMAIN) PLANT PHOSPHORIBOSYLTRANSFERASE FAMILY PROTEIN"/>
    <property type="match status" value="1"/>
</dbReference>
<keyword evidence="2 5" id="KW-0547">Nucleotide-binding</keyword>
<evidence type="ECO:0000256" key="3">
    <source>
        <dbReference type="ARBA" id="ARBA00022777"/>
    </source>
</evidence>
<dbReference type="FunFam" id="3.30.200.20:FF:000465">
    <property type="entry name" value="Cysteine-rich receptor-like protein kinase 6"/>
    <property type="match status" value="1"/>
</dbReference>
<dbReference type="InterPro" id="IPR017441">
    <property type="entry name" value="Protein_kinase_ATP_BS"/>
</dbReference>
<dbReference type="FunFam" id="1.10.510.10:FF:000870">
    <property type="entry name" value="OSJNBa0016N04.16-like protein"/>
    <property type="match status" value="1"/>
</dbReference>
<proteinExistence type="predicted"/>
<name>A0A3L6T198_PANMI</name>
<gene>
    <name evidence="9" type="ORF">C2845_PM05G06960</name>
</gene>
<dbReference type="SUPFAM" id="SSF56112">
    <property type="entry name" value="Protein kinase-like (PK-like)"/>
    <property type="match status" value="1"/>
</dbReference>
<dbReference type="STRING" id="4540.A0A3L6T198"/>
<dbReference type="PROSITE" id="PS50011">
    <property type="entry name" value="PROTEIN_KINASE_DOM"/>
    <property type="match status" value="1"/>
</dbReference>
<feature type="domain" description="Protein kinase" evidence="7">
    <location>
        <begin position="34"/>
        <end position="304"/>
    </location>
</feature>
<evidence type="ECO:0000256" key="5">
    <source>
        <dbReference type="PROSITE-ProRule" id="PRU10141"/>
    </source>
</evidence>
<sequence>MDGGHCLLERLLRDKNAEPTDMPISLLKSITNHFADAQKIGCGGFAVVYKGLLKNGAIVAVKKLSNSICMDENKYNQEVSCLMRVKHRNVVRFLGYCADTQGKMIDYGGKFVMADIRERLLCFEYVPNGTLKDYITDASNGLEWRKRYRIIKGICEGLHYLHEMRIVHLDLKPANILLDDNMVPKIADFGISRCFDQEQSWAIATKLVGTLGYLAPESYTRKITSKLDMYSLGVIIIEILTGQKGYSSVENVLESWRNRLKTSSAIDTVLEQIRVFFEISIDCMDFNPEKRPTTRRIIELLEQMDRMDDFNETDVQQSNPTTSCIILRNTIETPQVKLEFQEARKRENGGEQGSAPLKLDDAAASKKAPLFSDDEKPPISIAGYAAGSTKGLVTIKPVKYFKDDAALTADTVTAEVEINATSSTTVREGLDLVVVLDVSGSMRWDKIESVKKAVLFVIMKLTPLDRLSIVTFSSDAARLTPLRSMTPAAQSELKALVHGLQAGGGTNIQAGLETALAVIANRVNTKARAANIFLVCDGTQTSGDARMVDPGQVAIYTFGFGRGTDHQLMSDIAKRSHGGTFSSVLDWSKVSLPFSQLLGGLLTEVAQDVELTITPMTEEGHVYTILVAPGTDYKQITDPATGAITIKFGTLFAGEARRVVITLTLKDVSAFSEEYDAPLAEVQHSFTAQGRLRDPRILRHIRILRTPAPSQAPGASSKVPAEIARLQHANAIRQARLLAEHGQLEDARYKLEDAQKALENNVLDGSRKLVNSLRAELQQLIKLMGTEEMFEAQGHPYALASESCHGLQRYAGRGGDEDDVHLFATPRMDTYLEQAKNFEEDPTAPVLTADEDVKQEINCQS</sequence>
<dbReference type="GO" id="GO:0005524">
    <property type="term" value="F:ATP binding"/>
    <property type="evidence" value="ECO:0007669"/>
    <property type="project" value="UniProtKB-UniRule"/>
</dbReference>
<evidence type="ECO:0000259" key="7">
    <source>
        <dbReference type="PROSITE" id="PS50011"/>
    </source>
</evidence>
<dbReference type="Gene3D" id="3.40.50.410">
    <property type="entry name" value="von Willebrand factor, type A domain"/>
    <property type="match status" value="1"/>
</dbReference>
<dbReference type="AlphaFoldDB" id="A0A3L6T198"/>
<dbReference type="PROSITE" id="PS50234">
    <property type="entry name" value="VWFA"/>
    <property type="match status" value="1"/>
</dbReference>
<evidence type="ECO:0000256" key="1">
    <source>
        <dbReference type="ARBA" id="ARBA00022679"/>
    </source>
</evidence>
<feature type="region of interest" description="Disordered" evidence="6">
    <location>
        <begin position="839"/>
        <end position="861"/>
    </location>
</feature>
<dbReference type="PROSITE" id="PS00108">
    <property type="entry name" value="PROTEIN_KINASE_ST"/>
    <property type="match status" value="1"/>
</dbReference>